<dbReference type="InterPro" id="IPR013595">
    <property type="entry name" value="Pept_S33_TAP-like_C"/>
</dbReference>
<dbReference type="Gene3D" id="3.40.50.1820">
    <property type="entry name" value="alpha/beta hydrolase"/>
    <property type="match status" value="1"/>
</dbReference>
<organism evidence="5 6">
    <name type="scientific">Lasiodiplodia theobromae</name>
    <dbReference type="NCBI Taxonomy" id="45133"/>
    <lineage>
        <taxon>Eukaryota</taxon>
        <taxon>Fungi</taxon>
        <taxon>Dikarya</taxon>
        <taxon>Ascomycota</taxon>
        <taxon>Pezizomycotina</taxon>
        <taxon>Dothideomycetes</taxon>
        <taxon>Dothideomycetes incertae sedis</taxon>
        <taxon>Botryosphaeriales</taxon>
        <taxon>Botryosphaeriaceae</taxon>
        <taxon>Lasiodiplodia</taxon>
    </lineage>
</organism>
<keyword evidence="2" id="KW-0378">Hydrolase</keyword>
<evidence type="ECO:0000259" key="4">
    <source>
        <dbReference type="Pfam" id="PF08386"/>
    </source>
</evidence>
<dbReference type="EMBL" id="VCHE01000268">
    <property type="protein sequence ID" value="KAB2568810.1"/>
    <property type="molecule type" value="Genomic_DNA"/>
</dbReference>
<evidence type="ECO:0000259" key="3">
    <source>
        <dbReference type="Pfam" id="PF00561"/>
    </source>
</evidence>
<dbReference type="OrthoDB" id="425534at2759"/>
<evidence type="ECO:0000313" key="6">
    <source>
        <dbReference type="Proteomes" id="UP000325902"/>
    </source>
</evidence>
<dbReference type="AlphaFoldDB" id="A0A5N5CTX7"/>
<accession>A0A5N5CTX7</accession>
<name>A0A5N5CTX7_9PEZI</name>
<dbReference type="Pfam" id="PF08386">
    <property type="entry name" value="Abhydrolase_4"/>
    <property type="match status" value="1"/>
</dbReference>
<dbReference type="SUPFAM" id="SSF53474">
    <property type="entry name" value="alpha/beta-Hydrolases"/>
    <property type="match status" value="2"/>
</dbReference>
<dbReference type="PANTHER" id="PTHR43248">
    <property type="entry name" value="2-SUCCINYL-6-HYDROXY-2,4-CYCLOHEXADIENE-1-CARBOXYLATE SYNTHASE"/>
    <property type="match status" value="1"/>
</dbReference>
<dbReference type="InterPro" id="IPR029058">
    <property type="entry name" value="AB_hydrolase_fold"/>
</dbReference>
<evidence type="ECO:0000256" key="1">
    <source>
        <dbReference type="ARBA" id="ARBA00010088"/>
    </source>
</evidence>
<sequence>MVTIAIAIVRLPARVPVTDPRYGGPIFINPGGPGGSGVAKAFKDGPRMQQAADYLSAPDEQTPSPNLNSKYFDIIGFDPRGVNHSTPKLLCFPDSAAREAWQLQESAEGIIGSSEAAFERKWARWGSFVGSCMQRVATDDASDIALHMNTAPVAADILEIAERHAEWRQTQAESWLSSLSGRLSTAGARSSDPNSRESIRTRTEWKRGFERVSYWGISYGSVLASTFAAMFPDRVSRFILDGVEDPQEHYTGVWNSSIIHADSAIDKFFQYCFDAGPKKCAMYDERGPGAMRTDFNSLLADIKVNALPVPASHWRGPEVITYSDIMKAFKDSLYTPIQSFPALARVVADVASRDGHSFADYKKFKSTPFSRSKQCEAEGPYTTACMRPGEWQDEAEVSVQCGDGNNSIGETKERFLEYRRNLKNQSQLVGDIWSEYYLRCVGWSIRPKWRYSGPFEANTSHPLLMIANTLDPITPAKK</sequence>
<feature type="domain" description="Peptidase S33 tripeptidyl aminopeptidase-like C-terminal" evidence="4">
    <location>
        <begin position="427"/>
        <end position="476"/>
    </location>
</feature>
<comment type="similarity">
    <text evidence="1">Belongs to the peptidase S33 family.</text>
</comment>
<proteinExistence type="inferred from homology"/>
<dbReference type="PANTHER" id="PTHR43248:SF25">
    <property type="entry name" value="AB HYDROLASE-1 DOMAIN-CONTAINING PROTEIN-RELATED"/>
    <property type="match status" value="1"/>
</dbReference>
<evidence type="ECO:0000313" key="5">
    <source>
        <dbReference type="EMBL" id="KAB2568810.1"/>
    </source>
</evidence>
<dbReference type="InterPro" id="IPR051601">
    <property type="entry name" value="Serine_prot/Carboxylest_S33"/>
</dbReference>
<dbReference type="InterPro" id="IPR000073">
    <property type="entry name" value="AB_hydrolase_1"/>
</dbReference>
<reference evidence="5 6" key="1">
    <citation type="journal article" date="2019" name="Sci. Rep.">
        <title>A multi-omics analysis of the grapevine pathogen Lasiodiplodia theobromae reveals that temperature affects the expression of virulence- and pathogenicity-related genes.</title>
        <authorList>
            <person name="Felix C."/>
            <person name="Meneses R."/>
            <person name="Goncalves M.F.M."/>
            <person name="Tilleman L."/>
            <person name="Duarte A.S."/>
            <person name="Jorrin-Novo J.V."/>
            <person name="Van de Peer Y."/>
            <person name="Deforce D."/>
            <person name="Van Nieuwerburgh F."/>
            <person name="Esteves A.C."/>
            <person name="Alves A."/>
        </authorList>
    </citation>
    <scope>NUCLEOTIDE SEQUENCE [LARGE SCALE GENOMIC DNA]</scope>
    <source>
        <strain evidence="5 6">LA-SOL3</strain>
    </source>
</reference>
<evidence type="ECO:0000256" key="2">
    <source>
        <dbReference type="ARBA" id="ARBA00022801"/>
    </source>
</evidence>
<dbReference type="GO" id="GO:0016787">
    <property type="term" value="F:hydrolase activity"/>
    <property type="evidence" value="ECO:0007669"/>
    <property type="project" value="UniProtKB-KW"/>
</dbReference>
<feature type="domain" description="AB hydrolase-1" evidence="3">
    <location>
        <begin position="26"/>
        <end position="248"/>
    </location>
</feature>
<keyword evidence="6" id="KW-1185">Reference proteome</keyword>
<comment type="caution">
    <text evidence="5">The sequence shown here is derived from an EMBL/GenBank/DDBJ whole genome shotgun (WGS) entry which is preliminary data.</text>
</comment>
<evidence type="ECO:0008006" key="7">
    <source>
        <dbReference type="Google" id="ProtNLM"/>
    </source>
</evidence>
<gene>
    <name evidence="5" type="ORF">DBV05_g12515</name>
</gene>
<dbReference type="Pfam" id="PF00561">
    <property type="entry name" value="Abhydrolase_1"/>
    <property type="match status" value="1"/>
</dbReference>
<protein>
    <recommendedName>
        <fullName evidence="7">Tripeptidyl aminopeptidase</fullName>
    </recommendedName>
</protein>
<dbReference type="Proteomes" id="UP000325902">
    <property type="component" value="Unassembled WGS sequence"/>
</dbReference>